<reference evidence="2" key="2">
    <citation type="submission" date="2020-05" db="UniProtKB">
        <authorList>
            <consortium name="EnsemblMetazoa"/>
        </authorList>
    </citation>
    <scope>IDENTIFICATION</scope>
    <source>
        <strain evidence="2">wikel</strain>
    </source>
</reference>
<dbReference type="EMBL" id="ABJB010123121">
    <property type="status" value="NOT_ANNOTATED_CDS"/>
    <property type="molecule type" value="Genomic_DNA"/>
</dbReference>
<evidence type="ECO:0000313" key="1">
    <source>
        <dbReference type="EMBL" id="EEC11666.1"/>
    </source>
</evidence>
<dbReference type="HOGENOM" id="CLU_2280458_0_0_1"/>
<sequence>MAPKFQSLISRMPVKHVMKESPGTCLNLTSFLYQMDTQNLKASLQLCFVLECFARNNSEHPYRISAAILPLPKHHRYTKDNNMKIMCQTLRKGLNMMTAGLN</sequence>
<organism>
    <name type="scientific">Ixodes scapularis</name>
    <name type="common">Black-legged tick</name>
    <name type="synonym">Deer tick</name>
    <dbReference type="NCBI Taxonomy" id="6945"/>
    <lineage>
        <taxon>Eukaryota</taxon>
        <taxon>Metazoa</taxon>
        <taxon>Ecdysozoa</taxon>
        <taxon>Arthropoda</taxon>
        <taxon>Chelicerata</taxon>
        <taxon>Arachnida</taxon>
        <taxon>Acari</taxon>
        <taxon>Parasitiformes</taxon>
        <taxon>Ixodida</taxon>
        <taxon>Ixodoidea</taxon>
        <taxon>Ixodidae</taxon>
        <taxon>Ixodinae</taxon>
        <taxon>Ixodes</taxon>
    </lineage>
</organism>
<evidence type="ECO:0000313" key="3">
    <source>
        <dbReference type="Proteomes" id="UP000001555"/>
    </source>
</evidence>
<dbReference type="PaxDb" id="6945-B7PYJ4"/>
<dbReference type="VEuPathDB" id="VectorBase:ISCW009318"/>
<accession>B7PYJ4</accession>
<reference evidence="1 3" key="1">
    <citation type="submission" date="2008-03" db="EMBL/GenBank/DDBJ databases">
        <title>Annotation of Ixodes scapularis.</title>
        <authorList>
            <consortium name="Ixodes scapularis Genome Project Consortium"/>
            <person name="Caler E."/>
            <person name="Hannick L.I."/>
            <person name="Bidwell S."/>
            <person name="Joardar V."/>
            <person name="Thiagarajan M."/>
            <person name="Amedeo P."/>
            <person name="Galinsky K.J."/>
            <person name="Schobel S."/>
            <person name="Inman J."/>
            <person name="Hostetler J."/>
            <person name="Miller J."/>
            <person name="Hammond M."/>
            <person name="Megy K."/>
            <person name="Lawson D."/>
            <person name="Kodira C."/>
            <person name="Sutton G."/>
            <person name="Meyer J."/>
            <person name="Hill C.A."/>
            <person name="Birren B."/>
            <person name="Nene V."/>
            <person name="Collins F."/>
            <person name="Alarcon-Chaidez F."/>
            <person name="Wikel S."/>
            <person name="Strausberg R."/>
        </authorList>
    </citation>
    <scope>NUCLEOTIDE SEQUENCE [LARGE SCALE GENOMIC DNA]</scope>
    <source>
        <strain evidence="3">Wikel</strain>
        <strain evidence="1">Wikel colony</strain>
    </source>
</reference>
<dbReference type="EMBL" id="DS820282">
    <property type="protein sequence ID" value="EEC11666.1"/>
    <property type="molecule type" value="Genomic_DNA"/>
</dbReference>
<dbReference type="Proteomes" id="UP000001555">
    <property type="component" value="Unassembled WGS sequence"/>
</dbReference>
<dbReference type="VEuPathDB" id="VectorBase:ISCI009318"/>
<name>B7PYJ4_IXOSC</name>
<dbReference type="InParanoid" id="B7PYJ4"/>
<evidence type="ECO:0000313" key="2">
    <source>
        <dbReference type="EnsemblMetazoa" id="ISCW009318-PA"/>
    </source>
</evidence>
<proteinExistence type="predicted"/>
<dbReference type="EnsemblMetazoa" id="ISCW009318-RA">
    <property type="protein sequence ID" value="ISCW009318-PA"/>
    <property type="gene ID" value="ISCW009318"/>
</dbReference>
<gene>
    <name evidence="1" type="ORF">IscW_ISCW009318</name>
</gene>
<protein>
    <submittedName>
        <fullName evidence="1 2">Uncharacterized protein</fullName>
    </submittedName>
</protein>
<keyword evidence="3" id="KW-1185">Reference proteome</keyword>
<dbReference type="AlphaFoldDB" id="B7PYJ4"/>